<feature type="transmembrane region" description="Helical" evidence="1">
    <location>
        <begin position="165"/>
        <end position="187"/>
    </location>
</feature>
<sequence length="320" mass="35625">MGRGECQYRREDLQALPARKRLQAGKLAEARHKPSPSALSYVAWTGGIAHFWFWMAPGESDAAGERRWIPESLLLAPPAADGVRLLRLAKGYEAQSWRNGMLVSSQWWEQLPTGEAWLRFVRSTGLDPAALQEVPEPLSLPWSSRPWGEMGRAQRLMALFDEKTAWLLLFAALAAGLAWQVSALLRWQLASDQLSVRVERLRTEVGPLLAARERAEQAQADLEHLAALRTPNDDYVLMAEVAAHLPDGSTLRTWRREADKLQATVHSSETDPRAFVLAFEGDARLSDVAVRPLLNGAMQLAFELPAVSELAPEAKEEGHE</sequence>
<dbReference type="RefSeq" id="WP_054658338.1">
    <property type="nucleotide sequence ID" value="NZ_LLXS01000038.1"/>
</dbReference>
<keyword evidence="1" id="KW-1133">Transmembrane helix</keyword>
<keyword evidence="3" id="KW-1185">Reference proteome</keyword>
<name>A0A0R0AFG3_9GAMM</name>
<keyword evidence="1" id="KW-0472">Membrane</keyword>
<organism evidence="2 3">
    <name type="scientific">Stenotrophomonas pictorum JCM 9942</name>
    <dbReference type="NCBI Taxonomy" id="1236960"/>
    <lineage>
        <taxon>Bacteria</taxon>
        <taxon>Pseudomonadati</taxon>
        <taxon>Pseudomonadota</taxon>
        <taxon>Gammaproteobacteria</taxon>
        <taxon>Lysobacterales</taxon>
        <taxon>Lysobacteraceae</taxon>
        <taxon>Stenotrophomonas</taxon>
    </lineage>
</organism>
<evidence type="ECO:0000313" key="3">
    <source>
        <dbReference type="Proteomes" id="UP000050836"/>
    </source>
</evidence>
<proteinExistence type="predicted"/>
<gene>
    <name evidence="2" type="ORF">ARC78_13220</name>
</gene>
<dbReference type="EMBL" id="LLXS01000038">
    <property type="protein sequence ID" value="KRG40148.1"/>
    <property type="molecule type" value="Genomic_DNA"/>
</dbReference>
<accession>A0A0R0AFG3</accession>
<evidence type="ECO:0000313" key="2">
    <source>
        <dbReference type="EMBL" id="KRG40148.1"/>
    </source>
</evidence>
<reference evidence="2 3" key="1">
    <citation type="submission" date="2015-10" db="EMBL/GenBank/DDBJ databases">
        <title>Genome sequencing and analysis of members of genus Stenotrophomonas.</title>
        <authorList>
            <person name="Patil P.P."/>
            <person name="Midha S."/>
            <person name="Patil P.B."/>
        </authorList>
    </citation>
    <scope>NUCLEOTIDE SEQUENCE [LARGE SCALE GENOMIC DNA]</scope>
    <source>
        <strain evidence="2 3">JCM 9942</strain>
    </source>
</reference>
<dbReference type="Proteomes" id="UP000050836">
    <property type="component" value="Unassembled WGS sequence"/>
</dbReference>
<dbReference type="AlphaFoldDB" id="A0A0R0AFG3"/>
<comment type="caution">
    <text evidence="2">The sequence shown here is derived from an EMBL/GenBank/DDBJ whole genome shotgun (WGS) entry which is preliminary data.</text>
</comment>
<evidence type="ECO:0000256" key="1">
    <source>
        <dbReference type="SAM" id="Phobius"/>
    </source>
</evidence>
<protein>
    <submittedName>
        <fullName evidence="2">Uncharacterized protein</fullName>
    </submittedName>
</protein>
<keyword evidence="1" id="KW-0812">Transmembrane</keyword>